<evidence type="ECO:0000259" key="6">
    <source>
        <dbReference type="PROSITE" id="PS51722"/>
    </source>
</evidence>
<dbReference type="Pfam" id="PF00009">
    <property type="entry name" value="GTP_EFTU"/>
    <property type="match status" value="1"/>
</dbReference>
<dbReference type="Pfam" id="PF00679">
    <property type="entry name" value="EFG_C"/>
    <property type="match status" value="1"/>
</dbReference>
<dbReference type="OrthoDB" id="9801591at2"/>
<gene>
    <name evidence="7" type="ORF">WDC_0589</name>
</gene>
<evidence type="ECO:0000256" key="5">
    <source>
        <dbReference type="ARBA" id="ARBA00023251"/>
    </source>
</evidence>
<dbReference type="InterPro" id="IPR005517">
    <property type="entry name" value="Transl_elong_EFG/EF2_IV"/>
</dbReference>
<reference evidence="7 8" key="1">
    <citation type="submission" date="2013-08" db="EMBL/GenBank/DDBJ databases">
        <title>Lactobacillus wasatchii sp. WDC04, a late gas producing bacteria isolated from aged chedder cheese.</title>
        <authorList>
            <person name="Oberg C.J."/>
            <person name="Culumber M."/>
            <person name="McMahon D.J."/>
            <person name="Broadbent J.R."/>
            <person name="Oberg T.S."/>
            <person name="Ortaki F."/>
        </authorList>
    </citation>
    <scope>NUCLEOTIDE SEQUENCE [LARGE SCALE GENOMIC DNA]</scope>
    <source>
        <strain evidence="7 8">WDC04</strain>
    </source>
</reference>
<dbReference type="GO" id="GO:0005525">
    <property type="term" value="F:GTP binding"/>
    <property type="evidence" value="ECO:0007669"/>
    <property type="project" value="UniProtKB-KW"/>
</dbReference>
<dbReference type="InterPro" id="IPR000640">
    <property type="entry name" value="EFG_V-like"/>
</dbReference>
<evidence type="ECO:0000256" key="3">
    <source>
        <dbReference type="ARBA" id="ARBA00022917"/>
    </source>
</evidence>
<dbReference type="Gene3D" id="3.30.70.870">
    <property type="entry name" value="Elongation Factor G (Translational Gtpase), domain 3"/>
    <property type="match status" value="1"/>
</dbReference>
<feature type="domain" description="Tr-type G" evidence="6">
    <location>
        <begin position="1"/>
        <end position="240"/>
    </location>
</feature>
<dbReference type="STRING" id="1335616.WDC_0589"/>
<sequence length="665" mass="73513">MKHIVTGIVAHVDAGKTTLSEAMLYRSGELRQLGRVDNGDAFLDSDDLEKKRGITIFSHQASLKYQDLALTLLDTPGHVDFVAQTEQVLSVLDYAILVISATDGVQGYTRTLWHLLEQYHVPVFIFVNKMDANSVKKKQILAQLQSDLSQGCIAFNPASTSTNQQTTTDIPTESYDEIAVCNDDVFEKFVDSGDIEDDTIRQMMRHREIFPCYFGSALKVTGVDALLAGINRWTSAVAPKQDFGAKVFKISHDDKGERLTWVRVTGGMLHTKDVLVNGQKTNQLRLYNGAKFTISQEILAGGVCAVTGLTDTYPGQGLGNESDSVTPTIQPVLNYALDTEDYDIHTCLTALRQLEDEDPQLHVSWSSHLQEIRVQIMGEVQLEILQQILLDRFNLAIEFGKGSILYKETITKAVEGVGHFEPLRHYAEVHLLLQPTASGSGITFTTDCSVDVLGRNWQHQVLTNLNAKEHLGVLTGAPITDMQITLVGGRASIVHSVGGDFKEATWRAVRQGLMTLKETCDCQLLEPWYQFRLMIDQDQVGRAMNDIQRMNGNFDAPDISDSGSAMTVITGTAPVSQMQDYAKEVNAYTHGQGQLECIVAGYRPCHNADEVIAAAKYEPVADLDNTPDSVFCAHGAGYPVSWDQLPQMAHCEYIYSADELIKLSK</sequence>
<dbReference type="InterPro" id="IPR053905">
    <property type="entry name" value="EF-G-like_DII"/>
</dbReference>
<evidence type="ECO:0000256" key="4">
    <source>
        <dbReference type="ARBA" id="ARBA00023134"/>
    </source>
</evidence>
<name>A0A0D0Y6E5_9LACO</name>
<proteinExistence type="predicted"/>
<dbReference type="PATRIC" id="fig|1335616.4.peg.590"/>
<evidence type="ECO:0000313" key="8">
    <source>
        <dbReference type="Proteomes" id="UP000032279"/>
    </source>
</evidence>
<dbReference type="SUPFAM" id="SSF50447">
    <property type="entry name" value="Translation proteins"/>
    <property type="match status" value="1"/>
</dbReference>
<dbReference type="NCBIfam" id="TIGR00231">
    <property type="entry name" value="small_GTP"/>
    <property type="match status" value="1"/>
</dbReference>
<dbReference type="AlphaFoldDB" id="A0A0D0Y6E5"/>
<dbReference type="SMART" id="SM00889">
    <property type="entry name" value="EFG_IV"/>
    <property type="match status" value="1"/>
</dbReference>
<dbReference type="GO" id="GO:0003924">
    <property type="term" value="F:GTPase activity"/>
    <property type="evidence" value="ECO:0007669"/>
    <property type="project" value="InterPro"/>
</dbReference>
<dbReference type="InterPro" id="IPR041095">
    <property type="entry name" value="EFG_II"/>
</dbReference>
<dbReference type="InterPro" id="IPR014721">
    <property type="entry name" value="Ribsml_uS5_D2-typ_fold_subgr"/>
</dbReference>
<dbReference type="EMBL" id="AWTT01000009">
    <property type="protein sequence ID" value="KIS03848.1"/>
    <property type="molecule type" value="Genomic_DNA"/>
</dbReference>
<dbReference type="RefSeq" id="WP_044010299.1">
    <property type="nucleotide sequence ID" value="NZ_AWTT01000009.1"/>
</dbReference>
<dbReference type="InterPro" id="IPR035650">
    <property type="entry name" value="Tet_C"/>
</dbReference>
<dbReference type="InterPro" id="IPR035647">
    <property type="entry name" value="EFG_III/V"/>
</dbReference>
<dbReference type="InterPro" id="IPR020568">
    <property type="entry name" value="Ribosomal_Su5_D2-typ_SF"/>
</dbReference>
<dbReference type="Proteomes" id="UP000032279">
    <property type="component" value="Unassembled WGS sequence"/>
</dbReference>
<evidence type="ECO:0000256" key="2">
    <source>
        <dbReference type="ARBA" id="ARBA00022741"/>
    </source>
</evidence>
<dbReference type="GO" id="GO:0032790">
    <property type="term" value="P:ribosome disassembly"/>
    <property type="evidence" value="ECO:0007669"/>
    <property type="project" value="TreeGrafter"/>
</dbReference>
<protein>
    <submittedName>
        <fullName evidence="7">Ribosome protection-type tetracycline resistance-like protein</fullName>
    </submittedName>
</protein>
<keyword evidence="5" id="KW-0046">Antibiotic resistance</keyword>
<dbReference type="Gene3D" id="3.30.230.10">
    <property type="match status" value="1"/>
</dbReference>
<dbReference type="PROSITE" id="PS51722">
    <property type="entry name" value="G_TR_2"/>
    <property type="match status" value="1"/>
</dbReference>
<dbReference type="SMART" id="SM00838">
    <property type="entry name" value="EFG_C"/>
    <property type="match status" value="1"/>
</dbReference>
<dbReference type="Gene3D" id="2.40.30.10">
    <property type="entry name" value="Translation factors"/>
    <property type="match status" value="1"/>
</dbReference>
<dbReference type="GO" id="GO:0006412">
    <property type="term" value="P:translation"/>
    <property type="evidence" value="ECO:0007669"/>
    <property type="project" value="UniProtKB-KW"/>
</dbReference>
<comment type="caution">
    <text evidence="7">The sequence shown here is derived from an EMBL/GenBank/DDBJ whole genome shotgun (WGS) entry which is preliminary data.</text>
</comment>
<keyword evidence="8" id="KW-1185">Reference proteome</keyword>
<evidence type="ECO:0000313" key="7">
    <source>
        <dbReference type="EMBL" id="KIS03848.1"/>
    </source>
</evidence>
<dbReference type="CDD" id="cd03711">
    <property type="entry name" value="Tet_C"/>
    <property type="match status" value="1"/>
</dbReference>
<dbReference type="PANTHER" id="PTHR43261">
    <property type="entry name" value="TRANSLATION ELONGATION FACTOR G-RELATED"/>
    <property type="match status" value="1"/>
</dbReference>
<dbReference type="InterPro" id="IPR000795">
    <property type="entry name" value="T_Tr_GTP-bd_dom"/>
</dbReference>
<dbReference type="Pfam" id="PF14492">
    <property type="entry name" value="EFG_III"/>
    <property type="match status" value="1"/>
</dbReference>
<dbReference type="GO" id="GO:0046677">
    <property type="term" value="P:response to antibiotic"/>
    <property type="evidence" value="ECO:0007669"/>
    <property type="project" value="UniProtKB-KW"/>
</dbReference>
<dbReference type="CDD" id="cd04168">
    <property type="entry name" value="TetM_like"/>
    <property type="match status" value="1"/>
</dbReference>
<keyword evidence="2" id="KW-0547">Nucleotide-binding</keyword>
<dbReference type="Pfam" id="PF22042">
    <property type="entry name" value="EF-G_D2"/>
    <property type="match status" value="1"/>
</dbReference>
<dbReference type="PRINTS" id="PR00315">
    <property type="entry name" value="ELONGATNFCT"/>
</dbReference>
<keyword evidence="4" id="KW-0342">GTP-binding</keyword>
<keyword evidence="3" id="KW-0648">Protein biosynthesis</keyword>
<dbReference type="PANTHER" id="PTHR43261:SF1">
    <property type="entry name" value="RIBOSOME-RELEASING FACTOR 2, MITOCHONDRIAL"/>
    <property type="match status" value="1"/>
</dbReference>
<evidence type="ECO:0000256" key="1">
    <source>
        <dbReference type="ARBA" id="ARBA00003987"/>
    </source>
</evidence>
<accession>A0A0D0Y6E5</accession>
<dbReference type="SUPFAM" id="SSF54980">
    <property type="entry name" value="EF-G C-terminal domain-like"/>
    <property type="match status" value="2"/>
</dbReference>
<dbReference type="PRINTS" id="PR01037">
    <property type="entry name" value="TCRTETOQM"/>
</dbReference>
<dbReference type="InterPro" id="IPR005225">
    <property type="entry name" value="Small_GTP-bd"/>
</dbReference>
<dbReference type="InterPro" id="IPR027417">
    <property type="entry name" value="P-loop_NTPase"/>
</dbReference>
<dbReference type="SUPFAM" id="SSF54211">
    <property type="entry name" value="Ribosomal protein S5 domain 2-like"/>
    <property type="match status" value="1"/>
</dbReference>
<dbReference type="Gene3D" id="3.30.70.240">
    <property type="match status" value="1"/>
</dbReference>
<organism evidence="7 8">
    <name type="scientific">Paucilactobacillus wasatchensis</name>
    <dbReference type="NCBI Taxonomy" id="1335616"/>
    <lineage>
        <taxon>Bacteria</taxon>
        <taxon>Bacillati</taxon>
        <taxon>Bacillota</taxon>
        <taxon>Bacilli</taxon>
        <taxon>Lactobacillales</taxon>
        <taxon>Lactobacillaceae</taxon>
        <taxon>Paucilactobacillus</taxon>
    </lineage>
</organism>
<dbReference type="Gene3D" id="3.40.50.300">
    <property type="entry name" value="P-loop containing nucleotide triphosphate hydrolases"/>
    <property type="match status" value="1"/>
</dbReference>
<dbReference type="Pfam" id="PF03764">
    <property type="entry name" value="EFG_IV"/>
    <property type="match status" value="1"/>
</dbReference>
<dbReference type="InterPro" id="IPR009000">
    <property type="entry name" value="Transl_B-barrel_sf"/>
</dbReference>
<dbReference type="SUPFAM" id="SSF52540">
    <property type="entry name" value="P-loop containing nucleoside triphosphate hydrolases"/>
    <property type="match status" value="1"/>
</dbReference>
<comment type="function">
    <text evidence="1">Abolishes the inhibitory effect of tetracyclin on protein synthesis by a non-covalent modification of the ribosomes.</text>
</comment>